<organism evidence="1 2">
    <name type="scientific">Tritrichomonas musculus</name>
    <dbReference type="NCBI Taxonomy" id="1915356"/>
    <lineage>
        <taxon>Eukaryota</taxon>
        <taxon>Metamonada</taxon>
        <taxon>Parabasalia</taxon>
        <taxon>Tritrichomonadida</taxon>
        <taxon>Tritrichomonadidae</taxon>
        <taxon>Tritrichomonas</taxon>
    </lineage>
</organism>
<sequence length="121" mass="14034">MDSLSKTLIPLSYRMLFDGIALTNRKSFYVFNHIYPSTNASLLKSSTKERILFKSFDLDLLNYPDESTTVRTVNKDGSEDVAEETFKEHYEQQINDIKAKNDIIERETAKNIHRDGQKQIV</sequence>
<comment type="caution">
    <text evidence="1">The sequence shown here is derived from an EMBL/GenBank/DDBJ whole genome shotgun (WGS) entry which is preliminary data.</text>
</comment>
<gene>
    <name evidence="1" type="ORF">M9Y10_005684</name>
</gene>
<evidence type="ECO:0000313" key="2">
    <source>
        <dbReference type="Proteomes" id="UP001470230"/>
    </source>
</evidence>
<evidence type="ECO:0000313" key="1">
    <source>
        <dbReference type="EMBL" id="KAK8875518.1"/>
    </source>
</evidence>
<dbReference type="EMBL" id="JAPFFF010000012">
    <property type="protein sequence ID" value="KAK8875518.1"/>
    <property type="molecule type" value="Genomic_DNA"/>
</dbReference>
<name>A0ABR2JCC2_9EUKA</name>
<dbReference type="Proteomes" id="UP001470230">
    <property type="component" value="Unassembled WGS sequence"/>
</dbReference>
<proteinExistence type="predicted"/>
<reference evidence="1 2" key="1">
    <citation type="submission" date="2024-04" db="EMBL/GenBank/DDBJ databases">
        <title>Tritrichomonas musculus Genome.</title>
        <authorList>
            <person name="Alves-Ferreira E."/>
            <person name="Grigg M."/>
            <person name="Lorenzi H."/>
            <person name="Galac M."/>
        </authorList>
    </citation>
    <scope>NUCLEOTIDE SEQUENCE [LARGE SCALE GENOMIC DNA]</scope>
    <source>
        <strain evidence="1 2">EAF2021</strain>
    </source>
</reference>
<accession>A0ABR2JCC2</accession>
<protein>
    <submittedName>
        <fullName evidence="1">Uncharacterized protein</fullName>
    </submittedName>
</protein>
<keyword evidence="2" id="KW-1185">Reference proteome</keyword>